<dbReference type="GO" id="GO:0004518">
    <property type="term" value="F:nuclease activity"/>
    <property type="evidence" value="ECO:0007669"/>
    <property type="project" value="InterPro"/>
</dbReference>
<dbReference type="PROSITE" id="PS51658">
    <property type="entry name" value="BFN"/>
    <property type="match status" value="1"/>
</dbReference>
<name>A0A932I125_UNCTE</name>
<evidence type="ECO:0000256" key="1">
    <source>
        <dbReference type="SAM" id="SignalP"/>
    </source>
</evidence>
<keyword evidence="1" id="KW-0732">Signal</keyword>
<dbReference type="Pfam" id="PF17820">
    <property type="entry name" value="PDZ_6"/>
    <property type="match status" value="1"/>
</dbReference>
<evidence type="ECO:0000259" key="2">
    <source>
        <dbReference type="PROSITE" id="PS50106"/>
    </source>
</evidence>
<dbReference type="InterPro" id="IPR041489">
    <property type="entry name" value="PDZ_6"/>
</dbReference>
<dbReference type="EMBL" id="JACPUR010000040">
    <property type="protein sequence ID" value="MBI3129376.1"/>
    <property type="molecule type" value="Genomic_DNA"/>
</dbReference>
<feature type="signal peptide" evidence="1">
    <location>
        <begin position="1"/>
        <end position="24"/>
    </location>
</feature>
<dbReference type="AlphaFoldDB" id="A0A932I125"/>
<dbReference type="InterPro" id="IPR036034">
    <property type="entry name" value="PDZ_sf"/>
</dbReference>
<comment type="caution">
    <text evidence="4">The sequence shown here is derived from an EMBL/GenBank/DDBJ whole genome shotgun (WGS) entry which is preliminary data.</text>
</comment>
<dbReference type="PROSITE" id="PS50106">
    <property type="entry name" value="PDZ"/>
    <property type="match status" value="1"/>
</dbReference>
<dbReference type="Gene3D" id="2.30.42.10">
    <property type="match status" value="1"/>
</dbReference>
<evidence type="ECO:0000313" key="5">
    <source>
        <dbReference type="Proteomes" id="UP000782312"/>
    </source>
</evidence>
<evidence type="ECO:0000259" key="3">
    <source>
        <dbReference type="PROSITE" id="PS51658"/>
    </source>
</evidence>
<dbReference type="SMART" id="SM00228">
    <property type="entry name" value="PDZ"/>
    <property type="match status" value="1"/>
</dbReference>
<dbReference type="SUPFAM" id="SSF103256">
    <property type="entry name" value="Hypothetical protein TM0160"/>
    <property type="match status" value="1"/>
</dbReference>
<feature type="domain" description="BFN" evidence="3">
    <location>
        <begin position="36"/>
        <end position="167"/>
    </location>
</feature>
<gene>
    <name evidence="4" type="ORF">HYZ11_17335</name>
</gene>
<sequence>MASPRVSRLAAAALVPFLAFAVHAARSRAAEEAAPLQELQVRAVVMDPRTQQPVVLLEDKKAGKVLPIWVGPAEAHAILLELNKVAPPRPLTHDLMRTLLGALKGEVARVVITELKGGTYFALVDIKGPGRSFSMDSRPSDAIALALRMKAPIFAKREVLESAVPLGEGRRESHQERLGLVLQPMTPALAKFFGGGKPEGLLVAQVREDAPAARAGLRRGDVILQAAGKPVTTPERFEEIFRESNGSLILAVRRGAERGEDVNIRIEFDPSGGASPQ</sequence>
<protein>
    <submittedName>
        <fullName evidence="4">Bifunctional nuclease family protein</fullName>
    </submittedName>
</protein>
<dbReference type="InterPro" id="IPR036104">
    <property type="entry name" value="BFN_sf"/>
</dbReference>
<reference evidence="4" key="1">
    <citation type="submission" date="2020-07" db="EMBL/GenBank/DDBJ databases">
        <title>Huge and variable diversity of episymbiotic CPR bacteria and DPANN archaea in groundwater ecosystems.</title>
        <authorList>
            <person name="He C.Y."/>
            <person name="Keren R."/>
            <person name="Whittaker M."/>
            <person name="Farag I.F."/>
            <person name="Doudna J."/>
            <person name="Cate J.H.D."/>
            <person name="Banfield J.F."/>
        </authorList>
    </citation>
    <scope>NUCLEOTIDE SEQUENCE</scope>
    <source>
        <strain evidence="4">NC_groundwater_763_Ag_S-0.2um_68_21</strain>
    </source>
</reference>
<dbReference type="InterPro" id="IPR001478">
    <property type="entry name" value="PDZ"/>
</dbReference>
<feature type="domain" description="PDZ" evidence="2">
    <location>
        <begin position="163"/>
        <end position="256"/>
    </location>
</feature>
<feature type="chain" id="PRO_5036974209" evidence="1">
    <location>
        <begin position="25"/>
        <end position="277"/>
    </location>
</feature>
<dbReference type="InterPro" id="IPR003729">
    <property type="entry name" value="Bi_nuclease_dom"/>
</dbReference>
<dbReference type="PANTHER" id="PTHR15160">
    <property type="entry name" value="VON HIPPEL-LINDAU PROTEIN"/>
    <property type="match status" value="1"/>
</dbReference>
<proteinExistence type="predicted"/>
<dbReference type="Proteomes" id="UP000782312">
    <property type="component" value="Unassembled WGS sequence"/>
</dbReference>
<evidence type="ECO:0000313" key="4">
    <source>
        <dbReference type="EMBL" id="MBI3129376.1"/>
    </source>
</evidence>
<dbReference type="SUPFAM" id="SSF50156">
    <property type="entry name" value="PDZ domain-like"/>
    <property type="match status" value="1"/>
</dbReference>
<dbReference type="Pfam" id="PF02577">
    <property type="entry name" value="BFN_dom"/>
    <property type="match status" value="1"/>
</dbReference>
<dbReference type="Gene3D" id="3.10.690.10">
    <property type="entry name" value="Bifunctional nuclease domain"/>
    <property type="match status" value="1"/>
</dbReference>
<accession>A0A932I125</accession>
<dbReference type="PANTHER" id="PTHR15160:SF1">
    <property type="entry name" value="VON HIPPEL-LINDAU DISEASE TUMOR SUPPRESSOR"/>
    <property type="match status" value="1"/>
</dbReference>
<organism evidence="4 5">
    <name type="scientific">Tectimicrobiota bacterium</name>
    <dbReference type="NCBI Taxonomy" id="2528274"/>
    <lineage>
        <taxon>Bacteria</taxon>
        <taxon>Pseudomonadati</taxon>
        <taxon>Nitrospinota/Tectimicrobiota group</taxon>
        <taxon>Candidatus Tectimicrobiota</taxon>
    </lineage>
</organism>